<protein>
    <submittedName>
        <fullName evidence="6">Low molecular weight phosphatase family protein</fullName>
    </submittedName>
</protein>
<comment type="caution">
    <text evidence="6">The sequence shown here is derived from an EMBL/GenBank/DDBJ whole genome shotgun (WGS) entry which is preliminary data.</text>
</comment>
<dbReference type="Proteomes" id="UP000470470">
    <property type="component" value="Unassembled WGS sequence"/>
</dbReference>
<dbReference type="InterPro" id="IPR017867">
    <property type="entry name" value="Tyr_phospatase_low_mol_wt"/>
</dbReference>
<reference evidence="6 7" key="1">
    <citation type="submission" date="2020-02" db="EMBL/GenBank/DDBJ databases">
        <title>The whole genome sequence of CPCC 205119.</title>
        <authorList>
            <person name="Jiang Z."/>
        </authorList>
    </citation>
    <scope>NUCLEOTIDE SEQUENCE [LARGE SCALE GENOMIC DNA]</scope>
    <source>
        <strain evidence="6 7">CPCC 205119</strain>
    </source>
</reference>
<dbReference type="AlphaFoldDB" id="A0A7K3WF55"/>
<evidence type="ECO:0000259" key="5">
    <source>
        <dbReference type="SMART" id="SM00226"/>
    </source>
</evidence>
<evidence type="ECO:0000256" key="4">
    <source>
        <dbReference type="PIRSR" id="PIRSR617867-1"/>
    </source>
</evidence>
<dbReference type="InterPro" id="IPR036196">
    <property type="entry name" value="Ptyr_pPase_sf"/>
</dbReference>
<sequence length="194" mass="20673">MRILLVCTGNLCRSPVAERMLAHWARDALGDDAARVALDSAGTDAPHGRPMDDAAAHALLALGGDPVGFTSRRLVAGEAMEFDLVLTATREHRSRVLYPAPGALRRTFTFVEAAALLAVADCSGIGELPLEARARELSARLSAARAHRRSGDADDIADPIGRSLMVHRAVADRIAEALSPLATVLFQPEQLPPR</sequence>
<dbReference type="GO" id="GO:0004725">
    <property type="term" value="F:protein tyrosine phosphatase activity"/>
    <property type="evidence" value="ECO:0007669"/>
    <property type="project" value="InterPro"/>
</dbReference>
<dbReference type="PANTHER" id="PTHR11717:SF31">
    <property type="entry name" value="LOW MOLECULAR WEIGHT PROTEIN-TYROSINE-PHOSPHATASE ETP-RELATED"/>
    <property type="match status" value="1"/>
</dbReference>
<evidence type="ECO:0000256" key="1">
    <source>
        <dbReference type="ARBA" id="ARBA00011063"/>
    </source>
</evidence>
<feature type="domain" description="Phosphotyrosine protein phosphatase I" evidence="5">
    <location>
        <begin position="1"/>
        <end position="184"/>
    </location>
</feature>
<accession>A0A7K3WF55</accession>
<dbReference type="SMART" id="SM00226">
    <property type="entry name" value="LMWPc"/>
    <property type="match status" value="1"/>
</dbReference>
<evidence type="ECO:0000256" key="3">
    <source>
        <dbReference type="ARBA" id="ARBA00022912"/>
    </source>
</evidence>
<dbReference type="Pfam" id="PF01451">
    <property type="entry name" value="LMWPc"/>
    <property type="match status" value="1"/>
</dbReference>
<proteinExistence type="inferred from homology"/>
<keyword evidence="7" id="KW-1185">Reference proteome</keyword>
<dbReference type="PRINTS" id="PR00719">
    <property type="entry name" value="LMWPTPASE"/>
</dbReference>
<organism evidence="6 7">
    <name type="scientific">Goekera deserti</name>
    <dbReference type="NCBI Taxonomy" id="2497753"/>
    <lineage>
        <taxon>Bacteria</taxon>
        <taxon>Bacillati</taxon>
        <taxon>Actinomycetota</taxon>
        <taxon>Actinomycetes</taxon>
        <taxon>Geodermatophilales</taxon>
        <taxon>Geodermatophilaceae</taxon>
        <taxon>Goekera</taxon>
    </lineage>
</organism>
<comment type="similarity">
    <text evidence="1">Belongs to the low molecular weight phosphotyrosine protein phosphatase family.</text>
</comment>
<dbReference type="InterPro" id="IPR023485">
    <property type="entry name" value="Ptyr_pPase"/>
</dbReference>
<dbReference type="PANTHER" id="PTHR11717">
    <property type="entry name" value="LOW MOLECULAR WEIGHT PROTEIN TYROSINE PHOSPHATASE"/>
    <property type="match status" value="1"/>
</dbReference>
<dbReference type="SUPFAM" id="SSF52788">
    <property type="entry name" value="Phosphotyrosine protein phosphatases I"/>
    <property type="match status" value="1"/>
</dbReference>
<dbReference type="InterPro" id="IPR050438">
    <property type="entry name" value="LMW_PTPase"/>
</dbReference>
<evidence type="ECO:0000313" key="6">
    <source>
        <dbReference type="EMBL" id="NEL55037.1"/>
    </source>
</evidence>
<feature type="active site" description="Nucleophile" evidence="4">
    <location>
        <position position="13"/>
    </location>
</feature>
<keyword evidence="3" id="KW-0904">Protein phosphatase</keyword>
<evidence type="ECO:0000256" key="2">
    <source>
        <dbReference type="ARBA" id="ARBA00022801"/>
    </source>
</evidence>
<keyword evidence="2" id="KW-0378">Hydrolase</keyword>
<gene>
    <name evidence="6" type="ORF">G1H19_13630</name>
</gene>
<dbReference type="RefSeq" id="WP_162392908.1">
    <property type="nucleotide sequence ID" value="NZ_JAABOZ010000003.1"/>
</dbReference>
<feature type="active site" description="Nucleophile" evidence="4">
    <location>
        <position position="7"/>
    </location>
</feature>
<dbReference type="Gene3D" id="3.40.50.2300">
    <property type="match status" value="1"/>
</dbReference>
<name>A0A7K3WF55_9ACTN</name>
<evidence type="ECO:0000313" key="7">
    <source>
        <dbReference type="Proteomes" id="UP000470470"/>
    </source>
</evidence>
<dbReference type="EMBL" id="JAAGWK010000019">
    <property type="protein sequence ID" value="NEL55037.1"/>
    <property type="molecule type" value="Genomic_DNA"/>
</dbReference>